<sequence>MEHHIFISKQATAQLILNGFEAFVVQHNGQRRSGIEIHASVYGTVKQGKSKTKYQVEFISVDTTADMQAGSVAFKGETQYLKEHLAKQIGFERIGGVHSHPYLAHEGDMNFIRK</sequence>
<gene>
    <name evidence="1" type="ORF">LZT28_22985</name>
</gene>
<protein>
    <recommendedName>
        <fullName evidence="3">JAB domain-containing protein</fullName>
    </recommendedName>
</protein>
<evidence type="ECO:0000313" key="2">
    <source>
        <dbReference type="Proteomes" id="UP001208651"/>
    </source>
</evidence>
<organism evidence="1 2">
    <name type="scientific">Aeromonas media</name>
    <dbReference type="NCBI Taxonomy" id="651"/>
    <lineage>
        <taxon>Bacteria</taxon>
        <taxon>Pseudomonadati</taxon>
        <taxon>Pseudomonadota</taxon>
        <taxon>Gammaproteobacteria</taxon>
        <taxon>Aeromonadales</taxon>
        <taxon>Aeromonadaceae</taxon>
        <taxon>Aeromonas</taxon>
    </lineage>
</organism>
<evidence type="ECO:0000313" key="1">
    <source>
        <dbReference type="EMBL" id="MCV3291042.1"/>
    </source>
</evidence>
<reference evidence="1" key="1">
    <citation type="submission" date="2022-01" db="EMBL/GenBank/DDBJ databases">
        <title>Comparison of Fish pathogen Aeromonas spp.</title>
        <authorList>
            <person name="Dubey S."/>
            <person name="Sorum H."/>
            <person name="Munangandu H.M."/>
        </authorList>
    </citation>
    <scope>NUCLEOTIDE SEQUENCE</scope>
    <source>
        <strain evidence="1">SD/21-15</strain>
    </source>
</reference>
<proteinExistence type="predicted"/>
<dbReference type="EMBL" id="JAJVCY010000151">
    <property type="protein sequence ID" value="MCV3291042.1"/>
    <property type="molecule type" value="Genomic_DNA"/>
</dbReference>
<dbReference type="RefSeq" id="WP_263686763.1">
    <property type="nucleotide sequence ID" value="NZ_JAJVCY010000151.1"/>
</dbReference>
<comment type="caution">
    <text evidence="1">The sequence shown here is derived from an EMBL/GenBank/DDBJ whole genome shotgun (WGS) entry which is preliminary data.</text>
</comment>
<accession>A0AAW5RRC6</accession>
<evidence type="ECO:0008006" key="3">
    <source>
        <dbReference type="Google" id="ProtNLM"/>
    </source>
</evidence>
<dbReference type="Proteomes" id="UP001208651">
    <property type="component" value="Unassembled WGS sequence"/>
</dbReference>
<dbReference type="AlphaFoldDB" id="A0AAW5RRC6"/>
<name>A0AAW5RRC6_AERME</name>